<dbReference type="PROSITE" id="PS51722">
    <property type="entry name" value="G_TR_2"/>
    <property type="match status" value="1"/>
</dbReference>
<dbReference type="SUPFAM" id="SSF50447">
    <property type="entry name" value="Translation proteins"/>
    <property type="match status" value="1"/>
</dbReference>
<dbReference type="SUPFAM" id="SSF52540">
    <property type="entry name" value="P-loop containing nucleoside triphosphate hydrolases"/>
    <property type="match status" value="1"/>
</dbReference>
<dbReference type="InterPro" id="IPR000795">
    <property type="entry name" value="T_Tr_GTP-bd_dom"/>
</dbReference>
<dbReference type="PANTHER" id="PTHR43721">
    <property type="entry name" value="ELONGATION FACTOR TU-RELATED"/>
    <property type="match status" value="1"/>
</dbReference>
<organism evidence="2 3">
    <name type="scientific">Molorchus minor</name>
    <dbReference type="NCBI Taxonomy" id="1323400"/>
    <lineage>
        <taxon>Eukaryota</taxon>
        <taxon>Metazoa</taxon>
        <taxon>Ecdysozoa</taxon>
        <taxon>Arthropoda</taxon>
        <taxon>Hexapoda</taxon>
        <taxon>Insecta</taxon>
        <taxon>Pterygota</taxon>
        <taxon>Neoptera</taxon>
        <taxon>Endopterygota</taxon>
        <taxon>Coleoptera</taxon>
        <taxon>Polyphaga</taxon>
        <taxon>Cucujiformia</taxon>
        <taxon>Chrysomeloidea</taxon>
        <taxon>Cerambycidae</taxon>
        <taxon>Lamiinae</taxon>
        <taxon>Monochamini</taxon>
        <taxon>Molorchus</taxon>
    </lineage>
</organism>
<dbReference type="Pfam" id="PF00009">
    <property type="entry name" value="GTP_EFTU"/>
    <property type="match status" value="1"/>
</dbReference>
<evidence type="ECO:0000313" key="2">
    <source>
        <dbReference type="EMBL" id="KAJ8963542.1"/>
    </source>
</evidence>
<accession>A0ABQ9IRZ2</accession>
<name>A0ABQ9IRZ2_9CUCU</name>
<reference evidence="2" key="1">
    <citation type="journal article" date="2023" name="Insect Mol. Biol.">
        <title>Genome sequencing provides insights into the evolution of gene families encoding plant cell wall-degrading enzymes in longhorned beetles.</title>
        <authorList>
            <person name="Shin N.R."/>
            <person name="Okamura Y."/>
            <person name="Kirsch R."/>
            <person name="Pauchet Y."/>
        </authorList>
    </citation>
    <scope>NUCLEOTIDE SEQUENCE</scope>
    <source>
        <strain evidence="2">MMC_N1</strain>
    </source>
</reference>
<dbReference type="Gene3D" id="3.40.50.300">
    <property type="entry name" value="P-loop containing nucleotide triphosphate hydrolases"/>
    <property type="match status" value="1"/>
</dbReference>
<sequence length="208" mass="22562">MTGHAPDFGMLMVGANAGIIGMTKEHLGLALALSVPVFVVVTKIDMCPANVLQDNLKMLVRILKSPGCRKVPVMVKTSDDVVLSATNFVSERLCPIFQVSNVSGENLGLLKTFLNLLTTRMEYHENEPAEFQIDDTYSVPGVGTVVSGTTLRGVIRLNDVLMLGPDPLGNFQQIAVKSIHRKRMAVKEVRAGQTASFALKKNQKVSDP</sequence>
<dbReference type="PANTHER" id="PTHR43721:SF9">
    <property type="entry name" value="GTP-BINDING PROTEIN 1"/>
    <property type="match status" value="1"/>
</dbReference>
<feature type="domain" description="Tr-type G" evidence="1">
    <location>
        <begin position="1"/>
        <end position="122"/>
    </location>
</feature>
<dbReference type="InterPro" id="IPR009000">
    <property type="entry name" value="Transl_B-barrel_sf"/>
</dbReference>
<dbReference type="InterPro" id="IPR027417">
    <property type="entry name" value="P-loop_NTPase"/>
</dbReference>
<dbReference type="CDD" id="cd03694">
    <property type="entry name" value="GTPBP_II"/>
    <property type="match status" value="1"/>
</dbReference>
<proteinExistence type="predicted"/>
<gene>
    <name evidence="2" type="ORF">NQ317_019039</name>
</gene>
<evidence type="ECO:0000259" key="1">
    <source>
        <dbReference type="PROSITE" id="PS51722"/>
    </source>
</evidence>
<dbReference type="EMBL" id="JAPWTJ010003041">
    <property type="protein sequence ID" value="KAJ8963542.1"/>
    <property type="molecule type" value="Genomic_DNA"/>
</dbReference>
<protein>
    <recommendedName>
        <fullName evidence="1">Tr-type G domain-containing protein</fullName>
    </recommendedName>
</protein>
<dbReference type="Proteomes" id="UP001162164">
    <property type="component" value="Unassembled WGS sequence"/>
</dbReference>
<dbReference type="InterPro" id="IPR050055">
    <property type="entry name" value="EF-Tu_GTPase"/>
</dbReference>
<comment type="caution">
    <text evidence="2">The sequence shown here is derived from an EMBL/GenBank/DDBJ whole genome shotgun (WGS) entry which is preliminary data.</text>
</comment>
<evidence type="ECO:0000313" key="3">
    <source>
        <dbReference type="Proteomes" id="UP001162164"/>
    </source>
</evidence>
<keyword evidence="3" id="KW-1185">Reference proteome</keyword>
<dbReference type="Gene3D" id="2.40.30.10">
    <property type="entry name" value="Translation factors"/>
    <property type="match status" value="1"/>
</dbReference>